<protein>
    <submittedName>
        <fullName evidence="2">CbiX family protein</fullName>
    </submittedName>
</protein>
<feature type="domain" description="Immunoglobulin" evidence="1">
    <location>
        <begin position="2251"/>
        <end position="2345"/>
    </location>
</feature>
<feature type="domain" description="Immunoglobulin" evidence="1">
    <location>
        <begin position="525"/>
        <end position="619"/>
    </location>
</feature>
<dbReference type="SMART" id="SM00409">
    <property type="entry name" value="IG"/>
    <property type="match status" value="10"/>
</dbReference>
<feature type="domain" description="Immunoglobulin" evidence="1">
    <location>
        <begin position="957"/>
        <end position="1051"/>
    </location>
</feature>
<feature type="domain" description="Immunoglobulin" evidence="1">
    <location>
        <begin position="310"/>
        <end position="404"/>
    </location>
</feature>
<dbReference type="PATRIC" id="fig|158899.10.peg.2706"/>
<feature type="domain" description="Immunoglobulin" evidence="1">
    <location>
        <begin position="2036"/>
        <end position="2130"/>
    </location>
</feature>
<accession>A0A127PD50</accession>
<reference evidence="2 3" key="1">
    <citation type="submission" date="2015-11" db="EMBL/GenBank/DDBJ databases">
        <title>Exploring the genomic traits of fungus-feeding bacterial genus Collimonas.</title>
        <authorList>
            <person name="Song C."/>
            <person name="Schmidt R."/>
            <person name="de Jager V."/>
            <person name="Krzyzanowska D."/>
            <person name="Jongedijk E."/>
            <person name="Cankar K."/>
            <person name="Beekwilder J."/>
            <person name="van Veen A."/>
            <person name="de Boer W."/>
            <person name="van Veen J.A."/>
            <person name="Garbeva P."/>
        </authorList>
    </citation>
    <scope>NUCLEOTIDE SEQUENCE [LARGE SCALE GENOMIC DNA]</scope>
    <source>
        <strain evidence="2 3">Ter6</strain>
    </source>
</reference>
<organism evidence="2">
    <name type="scientific">Collimonas fungivorans</name>
    <dbReference type="NCBI Taxonomy" id="158899"/>
    <lineage>
        <taxon>Bacteria</taxon>
        <taxon>Pseudomonadati</taxon>
        <taxon>Pseudomonadota</taxon>
        <taxon>Betaproteobacteria</taxon>
        <taxon>Burkholderiales</taxon>
        <taxon>Oxalobacteraceae</taxon>
        <taxon>Collimonas</taxon>
    </lineage>
</organism>
<feature type="domain" description="Immunoglobulin" evidence="1">
    <location>
        <begin position="2467"/>
        <end position="2561"/>
    </location>
</feature>
<dbReference type="InterPro" id="IPR003599">
    <property type="entry name" value="Ig_sub"/>
</dbReference>
<dbReference type="EMBL" id="CP013232">
    <property type="protein sequence ID" value="AMO95381.1"/>
    <property type="molecule type" value="Genomic_DNA"/>
</dbReference>
<evidence type="ECO:0000313" key="2">
    <source>
        <dbReference type="EMBL" id="AMO95381.1"/>
    </source>
</evidence>
<gene>
    <name evidence="2" type="ORF">CFter6_2713</name>
</gene>
<dbReference type="Pfam" id="PF04151">
    <property type="entry name" value="PPC"/>
    <property type="match status" value="1"/>
</dbReference>
<dbReference type="Gene3D" id="2.60.120.380">
    <property type="match status" value="18"/>
</dbReference>
<dbReference type="InterPro" id="IPR007280">
    <property type="entry name" value="Peptidase_C_arc/bac"/>
</dbReference>
<evidence type="ECO:0000259" key="1">
    <source>
        <dbReference type="SMART" id="SM00409"/>
    </source>
</evidence>
<feature type="domain" description="Immunoglobulin" evidence="1">
    <location>
        <begin position="1173"/>
        <end position="1267"/>
    </location>
</feature>
<sequence length="2895" mass="292298">MLLFDGTAGQQLSLGMSTFTPAPSGSGTVSIRLYGPTGSIVTTCSFSGVDKCLFAALPQTGVYRILVGIDSSHTASMSLLLSSAVTGVLTPNAVASTFATTRAGQTARYTFNATAGDNYSLTWTGATFPGTWSYLYVYAPNGTQIAAPYFGASGPSGIIQLSNLPQTGAYTVTVIPYTAGTGQVALQLLSPATGALTIDGAPLAISQVAGASGRYTFNGTAGQRLGLGMSGVAFTPAGGSMGWLVIAPNGTTLVNCNSFSAGSNCVLPQLNATGTYTVVLTSSTATTALQATLTLSSEVTGVLTANAAATTFATTRAGQNARYTFNATTGDNYTLAWTGATFSGSYPYLYVYAPDGSQVTSSYFNAVSYPTGKIQLNNLTQSGTYSVFVVPYLGGTGQVALQLLSPATGTLTIDGAPLAINQAAGANGQYTFNGTVGQRLGLGVSGVTIAPAGGSITWSVVAPNGATLANCNSFSTNNNCTLPALPANGAYKVVLTPSTATTAVQATLTLSSEVTGVLTANAAATTFATTRAGQNARYTFNATIGDNYTLAWTGNTFIGSYSYVYVYAPDGSQVISSPYFGASYPTGKLQFNNLTQSGTYSVFVVPYQGGAGQVALQLLSPATGTLTIDGAPLAINQAAGANGQYTFNGTVGQRLGLGVSGVAIAPAGGSITWSVMAPNGTTLTSNCSSFSTNSSCTLPALPATGVYTLVLTPSTATTTVQATLTLSSEVTGVLTANAAATTFATTRAGQNARYTFNATTGDNYTLAWTGATFSGSYPYLYVYAPDGSQVTSSYFNAVSYPTGKIQLSNLSQSGTYSVFVVPYLGGTGQVALQLLSPATGTLTIDGAPLAINQAAGANGQYTFNGTVGQRLGLGVSGVTIAPAGGSITWSVMAPNGTTLTSNCSSFSANSSCTLPVLPATGVYTLVLTPPTATTTVQAALTLSSEVTGMLTANAAATTFATTRAGQNARYTFSATAGDNYTLLWAGTTFSGTWSYLYVYAPDGSLVTSINFNAANSPAGKIQLSNLSQSGTYSVFVVPYQGGTGQVALQLLSPATGTLTIDGAPLAINQAAGANGQYTFNGTVGQRLGLGVSGVTIAPAGGSITWSVMAPNGTTLTTNCSSFSANSNCTLPALPATGVYTVALVPSSSATAVQATLTLSSEVTGMLTANTAATTFATTRAGQNARYTFNATTGDNYVLTWTGTTFSGTWSYLYIYAPDGSLVTSINFSAANTPTGKIQFSNLSQSGMYSVFVVPYQGGVGQVALQLLSPATGTLTIDGAPLAINQTAGANGQYTFSGSVGQRLGLGVSGATITPSGSSMGWSIITPTGTTLISCSGFSADASCNLPVLPANGVYTILITPSTPTAALTANLTLSSDSTGTFTVGAPATAFVITRAGQNGRYTFNATMEQNLSLSLTDSTLAASGNALTVYAPDGSIVGSSSFGNSASASLMLNNLQQTGTYTIFVDPYLTSVGRISLGVALAGTTTPGTGTSNGTVVADSASLAINQALGVSGRYSFNGTIGQQLGMGITLTSAVGSISWSVIAPNGATLINCGSFGTSSGSCVLPKLNATGIYTMVLVPSSGTAVQGTLTLSSEVTGVLTANAAATTFATTRAGQNARYTFNVTAGDNYTLVWTGATFSGSYPYLYVYAPDGSQVTSSYFNAVSYPTGKIQLSNLSQTGTYSVFVVPYQGGTGQVALQLISPATGTLTIDGAPLAINQAAGANGQYTFNGTVGQRLGLGVSGVTIAPAGGSITWSVVAPNGATLANCNSFSTNNNCTLPALPANGAYKVVLTPSTATTTVQATLTLSSEVTGVLTANAAATTFATTRAGQNARYTFNATAGDNYTLAWTGATFPGTWSYLYVYAPDGSQIAAPYFGVSSPTGKIQLNNLSQTGTYSVFVVPYLGGVGQVALQLLSPATGALAIDGAPLAINQAAGANGQYTFNGTAGQRLGLGISGITITPAGSSVSWSIIAPNGTTLVNCNSFSAGSNCVLPQLNATGTYTVVLTPSTATTALQATLTLSSEVTGVLTANAAATTFATTRAGQNARYTFNATTGDNYTLAWTGATFSGSYPYLYVYAPDGSQVTSSYFNAVSYPTGKIQLNNLTQSGTYSVFVVPYLGGTGQVALQLLSPATGTLTIDGAPLAINQAAGANGQYTFNGTVGQRLGLGVSGVTIAPAGGSITWSVVAPNGATLANCNSFSTNNNCTLPALPANGAYKVVLTPSTATTAVQATLTLSSEVTGVLTANAAATTFATTRAGQNARYTFNATIGDNYTLAWTGNTFIGSYSYVYVYAPDGSQVISSPYFGASYPTGKLQFNNLTQSGTYSVFVVPYQGGAGQVALQLLSPATGTLTIDGAPLAINQAAGANGQYTFNGTVGQRLGLGVSGVAIAPAGGSITWSVMAPNGTTLTSNCSSFSTNSSCTLPALPATGVYTLVLTPSTATTTVQATLTLSSEVTGVLTANAAATTFATTRAGQNARYTFNATTGDNYTLAWTGATFSGSYPYLYVYAPDGSQVTSSYFNAVSYPTGKIQLSNLSQTGTYSVFVVPYQGGTGQVALQLLSPATGTLTIDGAPLAINQAAGANGQYTFNGTVGQRLGLGVSGVAIAPAGGSITWSVMAPNGTTLTSNCSSFSANSSCTLPVLPATGVYTLVLTPPTATTTVQAALTLSSEVTGMLTANAAATTFATTRAGQNARYTFSATAGDNYTLLWTGTTFNGTSYLYVYAPDGSQVISGSFGTATPSGKIQLNNLSQSGTYSVFVVPYLGGAGQVALQLLSPATGTLTIDGTPLTVNQVVGQNGSYSFAGTAGQYLKIVLSGVAITPANSSATISIIGPNGVTLSSSVTATGAITWNVPEVTSTSTGLPLTGTYTLLVTPVSAATSFSGTLAVTQFGLKP</sequence>
<feature type="domain" description="Immunoglobulin" evidence="1">
    <location>
        <begin position="1607"/>
        <end position="1701"/>
    </location>
</feature>
<feature type="domain" description="Immunoglobulin" evidence="1">
    <location>
        <begin position="2683"/>
        <end position="2775"/>
    </location>
</feature>
<evidence type="ECO:0000313" key="3">
    <source>
        <dbReference type="Proteomes" id="UP000072421"/>
    </source>
</evidence>
<name>A0A127PD50_9BURK</name>
<proteinExistence type="predicted"/>
<feature type="domain" description="Immunoglobulin" evidence="1">
    <location>
        <begin position="741"/>
        <end position="835"/>
    </location>
</feature>
<dbReference type="Proteomes" id="UP000072421">
    <property type="component" value="Chromosome"/>
</dbReference>